<sequence length="187" mass="21541">MTNLAQKLEAILFLSGEPVGLGKLSTIAKEDKDKIKEALSELSEVLHPRGIRLSEKNEEYLLVTAPELGKFVQEFMKEELGEDLSRASLEALSVIIYKGPISRSEIDYIRGVGSSYTLRNLMVRGLVERIPDEKDSRVWLYRPSFEFLKYMGIEKLENLPQYDEFRKEIAEFVKRQEAGENNEKEHE</sequence>
<evidence type="ECO:0000256" key="1">
    <source>
        <dbReference type="ARBA" id="ARBA00022490"/>
    </source>
</evidence>
<dbReference type="GO" id="GO:0051304">
    <property type="term" value="P:chromosome separation"/>
    <property type="evidence" value="ECO:0007669"/>
    <property type="project" value="InterPro"/>
</dbReference>
<accession>A0A0G0ZEL7</accession>
<name>A0A0G0ZEL7_9BACT</name>
<evidence type="ECO:0000313" key="5">
    <source>
        <dbReference type="EMBL" id="KKS47132.1"/>
    </source>
</evidence>
<dbReference type="InterPro" id="IPR036388">
    <property type="entry name" value="WH-like_DNA-bd_sf"/>
</dbReference>
<dbReference type="AlphaFoldDB" id="A0A0G0ZEL7"/>
<evidence type="ECO:0000256" key="4">
    <source>
        <dbReference type="ARBA" id="ARBA00023306"/>
    </source>
</evidence>
<dbReference type="InterPro" id="IPR036390">
    <property type="entry name" value="WH_DNA-bd_sf"/>
</dbReference>
<organism evidence="5 6">
    <name type="scientific">Candidatus Giovannonibacteria bacterium GW2011_GWF2_42_19</name>
    <dbReference type="NCBI Taxonomy" id="1618659"/>
    <lineage>
        <taxon>Bacteria</taxon>
        <taxon>Candidatus Giovannoniibacteriota</taxon>
    </lineage>
</organism>
<dbReference type="SUPFAM" id="SSF46785">
    <property type="entry name" value="Winged helix' DNA-binding domain"/>
    <property type="match status" value="2"/>
</dbReference>
<evidence type="ECO:0000256" key="2">
    <source>
        <dbReference type="ARBA" id="ARBA00022618"/>
    </source>
</evidence>
<evidence type="ECO:0000256" key="3">
    <source>
        <dbReference type="ARBA" id="ARBA00022829"/>
    </source>
</evidence>
<dbReference type="GO" id="GO:0051301">
    <property type="term" value="P:cell division"/>
    <property type="evidence" value="ECO:0007669"/>
    <property type="project" value="UniProtKB-KW"/>
</dbReference>
<evidence type="ECO:0000313" key="6">
    <source>
        <dbReference type="Proteomes" id="UP000034036"/>
    </source>
</evidence>
<dbReference type="PANTHER" id="PTHR34298:SF2">
    <property type="entry name" value="SEGREGATION AND CONDENSATION PROTEIN B"/>
    <property type="match status" value="1"/>
</dbReference>
<reference evidence="5 6" key="1">
    <citation type="journal article" date="2015" name="Nature">
        <title>rRNA introns, odd ribosomes, and small enigmatic genomes across a large radiation of phyla.</title>
        <authorList>
            <person name="Brown C.T."/>
            <person name="Hug L.A."/>
            <person name="Thomas B.C."/>
            <person name="Sharon I."/>
            <person name="Castelle C.J."/>
            <person name="Singh A."/>
            <person name="Wilkins M.J."/>
            <person name="Williams K.H."/>
            <person name="Banfield J.F."/>
        </authorList>
    </citation>
    <scope>NUCLEOTIDE SEQUENCE [LARGE SCALE GENOMIC DNA]</scope>
</reference>
<dbReference type="EMBL" id="LCDF01000019">
    <property type="protein sequence ID" value="KKS47132.1"/>
    <property type="molecule type" value="Genomic_DNA"/>
</dbReference>
<dbReference type="PANTHER" id="PTHR34298">
    <property type="entry name" value="SEGREGATION AND CONDENSATION PROTEIN B"/>
    <property type="match status" value="1"/>
</dbReference>
<dbReference type="Gene3D" id="1.10.10.10">
    <property type="entry name" value="Winged helix-like DNA-binding domain superfamily/Winged helix DNA-binding domain"/>
    <property type="match status" value="2"/>
</dbReference>
<keyword evidence="3" id="KW-0159">Chromosome partition</keyword>
<keyword evidence="2" id="KW-0132">Cell division</keyword>
<dbReference type="PIRSF" id="PIRSF019345">
    <property type="entry name" value="ScpB"/>
    <property type="match status" value="1"/>
</dbReference>
<keyword evidence="1" id="KW-0963">Cytoplasm</keyword>
<gene>
    <name evidence="5" type="ORF">UV11_C0019G0015</name>
</gene>
<dbReference type="Pfam" id="PF04079">
    <property type="entry name" value="SMC_ScpB"/>
    <property type="match status" value="1"/>
</dbReference>
<dbReference type="Proteomes" id="UP000034036">
    <property type="component" value="Unassembled WGS sequence"/>
</dbReference>
<comment type="caution">
    <text evidence="5">The sequence shown here is derived from an EMBL/GenBank/DDBJ whole genome shotgun (WGS) entry which is preliminary data.</text>
</comment>
<protein>
    <submittedName>
        <fullName evidence="5">Chromosome segregation and condensation protein, ScpB</fullName>
    </submittedName>
</protein>
<keyword evidence="4" id="KW-0131">Cell cycle</keyword>
<dbReference type="InterPro" id="IPR005234">
    <property type="entry name" value="ScpB_csome_segregation"/>
</dbReference>
<proteinExistence type="predicted"/>
<dbReference type="STRING" id="1618659.UV11_C0019G0015"/>
<dbReference type="NCBIfam" id="TIGR00281">
    <property type="entry name" value="SMC-Scp complex subunit ScpB"/>
    <property type="match status" value="1"/>
</dbReference>